<dbReference type="InterPro" id="IPR020070">
    <property type="entry name" value="Ribosomal_bL9_N"/>
</dbReference>
<dbReference type="Gene3D" id="3.10.430.100">
    <property type="entry name" value="Ribosomal protein L9, C-terminal domain"/>
    <property type="match status" value="1"/>
</dbReference>
<dbReference type="InterPro" id="IPR036935">
    <property type="entry name" value="Ribosomal_bL9_N_sf"/>
</dbReference>
<dbReference type="Gene3D" id="3.40.5.10">
    <property type="entry name" value="Ribosomal protein L9, N-terminal domain"/>
    <property type="match status" value="1"/>
</dbReference>
<evidence type="ECO:0000313" key="11">
    <source>
        <dbReference type="Proteomes" id="UP000228976"/>
    </source>
</evidence>
<evidence type="ECO:0000256" key="2">
    <source>
        <dbReference type="ARBA" id="ARBA00022730"/>
    </source>
</evidence>
<evidence type="ECO:0000313" key="9">
    <source>
        <dbReference type="EMBL" id="HJF18524.1"/>
    </source>
</evidence>
<sequence>MTNKETKLILRQPVNGLGQKGDVVTVAAGYARNFLVPQGYAFQWTEGAAKQIEDMRRAQRKLALETRESAAELKSKLDGFAVTVRAKVSESGKLFGGVSADKIVAALAEKELVVNAKSLSFAPIRTTGDFTVKAQLHPEIAAQFTVKVVAEKK</sequence>
<dbReference type="Proteomes" id="UP000228976">
    <property type="component" value="Unassembled WGS sequence"/>
</dbReference>
<dbReference type="GO" id="GO:0003735">
    <property type="term" value="F:structural constituent of ribosome"/>
    <property type="evidence" value="ECO:0007669"/>
    <property type="project" value="InterPro"/>
</dbReference>
<dbReference type="NCBIfam" id="TIGR00158">
    <property type="entry name" value="L9"/>
    <property type="match status" value="1"/>
</dbReference>
<keyword evidence="5 7" id="KW-0687">Ribonucleoprotein</keyword>
<dbReference type="AlphaFoldDB" id="A0A261FD43"/>
<reference evidence="10 11" key="1">
    <citation type="journal article" date="2017" name="BMC Genomics">
        <title>Comparative genomic and phylogenomic analyses of the Bifidobacteriaceae family.</title>
        <authorList>
            <person name="Lugli G.A."/>
            <person name="Milani C."/>
            <person name="Turroni F."/>
            <person name="Duranti S."/>
            <person name="Mancabelli L."/>
            <person name="Mangifesta M."/>
            <person name="Ferrario C."/>
            <person name="Modesto M."/>
            <person name="Mattarelli P."/>
            <person name="Jiri K."/>
            <person name="van Sinderen D."/>
            <person name="Ventura M."/>
        </authorList>
    </citation>
    <scope>NUCLEOTIDE SEQUENCE [LARGE SCALE GENOMIC DNA]</scope>
    <source>
        <strain evidence="10 11">LMG 21773</strain>
    </source>
</reference>
<gene>
    <name evidence="7 9" type="primary">rplI</name>
    <name evidence="10" type="ORF">AEAE_0115</name>
    <name evidence="9" type="ORF">K8U78_05200</name>
</gene>
<dbReference type="Pfam" id="PF01281">
    <property type="entry name" value="Ribosomal_L9_N"/>
    <property type="match status" value="1"/>
</dbReference>
<feature type="domain" description="Ribosomal protein L9" evidence="8">
    <location>
        <begin position="18"/>
        <end position="45"/>
    </location>
</feature>
<evidence type="ECO:0000256" key="7">
    <source>
        <dbReference type="HAMAP-Rule" id="MF_00503"/>
    </source>
</evidence>
<keyword evidence="2 7" id="KW-0699">rRNA-binding</keyword>
<dbReference type="InterPro" id="IPR020069">
    <property type="entry name" value="Ribosomal_bL9_C"/>
</dbReference>
<dbReference type="GO" id="GO:0005840">
    <property type="term" value="C:ribosome"/>
    <property type="evidence" value="ECO:0007669"/>
    <property type="project" value="UniProtKB-KW"/>
</dbReference>
<keyword evidence="4 7" id="KW-0689">Ribosomal protein</keyword>
<reference evidence="9" key="2">
    <citation type="journal article" date="2021" name="PeerJ">
        <title>Extensive microbial diversity within the chicken gut microbiome revealed by metagenomics and culture.</title>
        <authorList>
            <person name="Gilroy R."/>
            <person name="Ravi A."/>
            <person name="Getino M."/>
            <person name="Pursley I."/>
            <person name="Horton D.L."/>
            <person name="Alikhan N.F."/>
            <person name="Baker D."/>
            <person name="Gharbi K."/>
            <person name="Hall N."/>
            <person name="Watson M."/>
            <person name="Adriaenssens E.M."/>
            <person name="Foster-Nyarko E."/>
            <person name="Jarju S."/>
            <person name="Secka A."/>
            <person name="Antonio M."/>
            <person name="Oren A."/>
            <person name="Chaudhuri R.R."/>
            <person name="La Ragione R."/>
            <person name="Hildebrand F."/>
            <person name="Pallen M.J."/>
        </authorList>
    </citation>
    <scope>NUCLEOTIDE SEQUENCE</scope>
    <source>
        <strain evidence="9">578</strain>
    </source>
</reference>
<evidence type="ECO:0000256" key="1">
    <source>
        <dbReference type="ARBA" id="ARBA00010605"/>
    </source>
</evidence>
<dbReference type="InterPro" id="IPR036791">
    <property type="entry name" value="Ribosomal_bL9_C_sf"/>
</dbReference>
<dbReference type="SUPFAM" id="SSF55653">
    <property type="entry name" value="Ribosomal protein L9 C-domain"/>
    <property type="match status" value="1"/>
</dbReference>
<evidence type="ECO:0000256" key="6">
    <source>
        <dbReference type="ARBA" id="ARBA00035292"/>
    </source>
</evidence>
<dbReference type="OrthoDB" id="9788336at2"/>
<dbReference type="EMBL" id="MWWU01000001">
    <property type="protein sequence ID" value="OZG56806.1"/>
    <property type="molecule type" value="Genomic_DNA"/>
</dbReference>
<name>A0A261FD43_9BIFI</name>
<dbReference type="PROSITE" id="PS00651">
    <property type="entry name" value="RIBOSOMAL_L9"/>
    <property type="match status" value="1"/>
</dbReference>
<evidence type="ECO:0000313" key="10">
    <source>
        <dbReference type="EMBL" id="OZG56806.1"/>
    </source>
</evidence>
<dbReference type="SUPFAM" id="SSF55658">
    <property type="entry name" value="L9 N-domain-like"/>
    <property type="match status" value="1"/>
</dbReference>
<evidence type="ECO:0000256" key="4">
    <source>
        <dbReference type="ARBA" id="ARBA00022980"/>
    </source>
</evidence>
<evidence type="ECO:0000256" key="3">
    <source>
        <dbReference type="ARBA" id="ARBA00022884"/>
    </source>
</evidence>
<comment type="caution">
    <text evidence="10">The sequence shown here is derived from an EMBL/GenBank/DDBJ whole genome shotgun (WGS) entry which is preliminary data.</text>
</comment>
<dbReference type="HAMAP" id="MF_00503">
    <property type="entry name" value="Ribosomal_bL9"/>
    <property type="match status" value="1"/>
</dbReference>
<dbReference type="EMBL" id="DYWK01000007">
    <property type="protein sequence ID" value="HJF18524.1"/>
    <property type="molecule type" value="Genomic_DNA"/>
</dbReference>
<dbReference type="InterPro" id="IPR009027">
    <property type="entry name" value="Ribosomal_bL9/RNase_H1_N"/>
</dbReference>
<keyword evidence="3 7" id="KW-0694">RNA-binding</keyword>
<accession>A0A261FD43</accession>
<evidence type="ECO:0000259" key="8">
    <source>
        <dbReference type="PROSITE" id="PS00651"/>
    </source>
</evidence>
<dbReference type="GO" id="GO:0019843">
    <property type="term" value="F:rRNA binding"/>
    <property type="evidence" value="ECO:0007669"/>
    <property type="project" value="UniProtKB-UniRule"/>
</dbReference>
<comment type="function">
    <text evidence="7">Binds to the 23S rRNA.</text>
</comment>
<dbReference type="RefSeq" id="WP_094689240.1">
    <property type="nucleotide sequence ID" value="NZ_JACBYZ010000001.1"/>
</dbReference>
<comment type="similarity">
    <text evidence="1 7">Belongs to the bacterial ribosomal protein bL9 family.</text>
</comment>
<organism evidence="10 11">
    <name type="scientific">Aeriscardovia aeriphila</name>
    <dbReference type="NCBI Taxonomy" id="218139"/>
    <lineage>
        <taxon>Bacteria</taxon>
        <taxon>Bacillati</taxon>
        <taxon>Actinomycetota</taxon>
        <taxon>Actinomycetes</taxon>
        <taxon>Bifidobacteriales</taxon>
        <taxon>Bifidobacteriaceae</taxon>
        <taxon>Aeriscardovia</taxon>
    </lineage>
</organism>
<dbReference type="Pfam" id="PF03948">
    <property type="entry name" value="Ribosomal_L9_C"/>
    <property type="match status" value="1"/>
</dbReference>
<dbReference type="Proteomes" id="UP000715651">
    <property type="component" value="Unassembled WGS sequence"/>
</dbReference>
<dbReference type="PANTHER" id="PTHR21368">
    <property type="entry name" value="50S RIBOSOMAL PROTEIN L9"/>
    <property type="match status" value="1"/>
</dbReference>
<dbReference type="GO" id="GO:1990904">
    <property type="term" value="C:ribonucleoprotein complex"/>
    <property type="evidence" value="ECO:0007669"/>
    <property type="project" value="UniProtKB-KW"/>
</dbReference>
<dbReference type="InterPro" id="IPR000244">
    <property type="entry name" value="Ribosomal_bL9"/>
</dbReference>
<protein>
    <recommendedName>
        <fullName evidence="6 7">Large ribosomal subunit protein bL9</fullName>
    </recommendedName>
</protein>
<reference evidence="9" key="3">
    <citation type="submission" date="2021-09" db="EMBL/GenBank/DDBJ databases">
        <authorList>
            <person name="Gilroy R."/>
        </authorList>
    </citation>
    <scope>NUCLEOTIDE SEQUENCE</scope>
    <source>
        <strain evidence="9">578</strain>
    </source>
</reference>
<dbReference type="GO" id="GO:0006412">
    <property type="term" value="P:translation"/>
    <property type="evidence" value="ECO:0007669"/>
    <property type="project" value="UniProtKB-UniRule"/>
</dbReference>
<keyword evidence="11" id="KW-1185">Reference proteome</keyword>
<evidence type="ECO:0000256" key="5">
    <source>
        <dbReference type="ARBA" id="ARBA00023274"/>
    </source>
</evidence>
<proteinExistence type="inferred from homology"/>
<dbReference type="InterPro" id="IPR020594">
    <property type="entry name" value="Ribosomal_bL9_bac/chp"/>
</dbReference>